<dbReference type="PANTHER" id="PTHR42711:SF17">
    <property type="entry name" value="ABC TRANSPORTER ATP-BINDING PROTEIN"/>
    <property type="match status" value="1"/>
</dbReference>
<dbReference type="InterPro" id="IPR003593">
    <property type="entry name" value="AAA+_ATPase"/>
</dbReference>
<dbReference type="GO" id="GO:0046677">
    <property type="term" value="P:response to antibiotic"/>
    <property type="evidence" value="ECO:0007669"/>
    <property type="project" value="UniProtKB-KW"/>
</dbReference>
<evidence type="ECO:0000256" key="5">
    <source>
        <dbReference type="ARBA" id="ARBA00023251"/>
    </source>
</evidence>
<protein>
    <submittedName>
        <fullName evidence="7">ABC-2 type transport system ATP-binding protein</fullName>
    </submittedName>
</protein>
<evidence type="ECO:0000256" key="4">
    <source>
        <dbReference type="ARBA" id="ARBA00022840"/>
    </source>
</evidence>
<keyword evidence="3" id="KW-0547">Nucleotide-binding</keyword>
<dbReference type="Pfam" id="PF00005">
    <property type="entry name" value="ABC_tran"/>
    <property type="match status" value="1"/>
</dbReference>
<feature type="domain" description="ABC transporter" evidence="6">
    <location>
        <begin position="11"/>
        <end position="234"/>
    </location>
</feature>
<evidence type="ECO:0000256" key="1">
    <source>
        <dbReference type="ARBA" id="ARBA00004202"/>
    </source>
</evidence>
<evidence type="ECO:0000256" key="2">
    <source>
        <dbReference type="ARBA" id="ARBA00022448"/>
    </source>
</evidence>
<dbReference type="GO" id="GO:0016887">
    <property type="term" value="F:ATP hydrolysis activity"/>
    <property type="evidence" value="ECO:0007669"/>
    <property type="project" value="InterPro"/>
</dbReference>
<reference evidence="7 8" key="1">
    <citation type="submission" date="2020-08" db="EMBL/GenBank/DDBJ databases">
        <title>Genomic Encyclopedia of Type Strains, Phase IV (KMG-IV): sequencing the most valuable type-strain genomes for metagenomic binning, comparative biology and taxonomic classification.</title>
        <authorList>
            <person name="Goeker M."/>
        </authorList>
    </citation>
    <scope>NUCLEOTIDE SEQUENCE [LARGE SCALE GENOMIC DNA]</scope>
    <source>
        <strain evidence="7 8">DSM 45615</strain>
    </source>
</reference>
<evidence type="ECO:0000313" key="7">
    <source>
        <dbReference type="EMBL" id="MBB5137779.1"/>
    </source>
</evidence>
<comment type="subcellular location">
    <subcellularLocation>
        <location evidence="1">Cell membrane</location>
        <topology evidence="1">Peripheral membrane protein</topology>
    </subcellularLocation>
</comment>
<evidence type="ECO:0000313" key="8">
    <source>
        <dbReference type="Proteomes" id="UP000578449"/>
    </source>
</evidence>
<dbReference type="CDD" id="cd03230">
    <property type="entry name" value="ABC_DR_subfamily_A"/>
    <property type="match status" value="1"/>
</dbReference>
<evidence type="ECO:0000259" key="6">
    <source>
        <dbReference type="PROSITE" id="PS50893"/>
    </source>
</evidence>
<dbReference type="InterPro" id="IPR017871">
    <property type="entry name" value="ABC_transporter-like_CS"/>
</dbReference>
<dbReference type="Gene3D" id="3.40.50.300">
    <property type="entry name" value="P-loop containing nucleotide triphosphate hydrolases"/>
    <property type="match status" value="1"/>
</dbReference>
<organism evidence="7 8">
    <name type="scientific">Thermocatellispora tengchongensis</name>
    <dbReference type="NCBI Taxonomy" id="1073253"/>
    <lineage>
        <taxon>Bacteria</taxon>
        <taxon>Bacillati</taxon>
        <taxon>Actinomycetota</taxon>
        <taxon>Actinomycetes</taxon>
        <taxon>Streptosporangiales</taxon>
        <taxon>Streptosporangiaceae</taxon>
        <taxon>Thermocatellispora</taxon>
    </lineage>
</organism>
<dbReference type="SMART" id="SM00382">
    <property type="entry name" value="AAA"/>
    <property type="match status" value="1"/>
</dbReference>
<keyword evidence="4 7" id="KW-0067">ATP-binding</keyword>
<dbReference type="InterPro" id="IPR027417">
    <property type="entry name" value="P-loop_NTPase"/>
</dbReference>
<dbReference type="PROSITE" id="PS50893">
    <property type="entry name" value="ABC_TRANSPORTER_2"/>
    <property type="match status" value="1"/>
</dbReference>
<dbReference type="PANTHER" id="PTHR42711">
    <property type="entry name" value="ABC TRANSPORTER ATP-BINDING PROTEIN"/>
    <property type="match status" value="1"/>
</dbReference>
<proteinExistence type="predicted"/>
<evidence type="ECO:0000256" key="3">
    <source>
        <dbReference type="ARBA" id="ARBA00022741"/>
    </source>
</evidence>
<dbReference type="RefSeq" id="WP_185054677.1">
    <property type="nucleotide sequence ID" value="NZ_BAABIX010000002.1"/>
</dbReference>
<dbReference type="InterPro" id="IPR003439">
    <property type="entry name" value="ABC_transporter-like_ATP-bd"/>
</dbReference>
<keyword evidence="5" id="KW-0046">Antibiotic resistance</keyword>
<dbReference type="SUPFAM" id="SSF52540">
    <property type="entry name" value="P-loop containing nucleoside triphosphate hydrolases"/>
    <property type="match status" value="1"/>
</dbReference>
<keyword evidence="8" id="KW-1185">Reference proteome</keyword>
<dbReference type="Proteomes" id="UP000578449">
    <property type="component" value="Unassembled WGS sequence"/>
</dbReference>
<dbReference type="EMBL" id="JACHGN010000020">
    <property type="protein sequence ID" value="MBB5137779.1"/>
    <property type="molecule type" value="Genomic_DNA"/>
</dbReference>
<dbReference type="GO" id="GO:0005524">
    <property type="term" value="F:ATP binding"/>
    <property type="evidence" value="ECO:0007669"/>
    <property type="project" value="UniProtKB-KW"/>
</dbReference>
<dbReference type="InterPro" id="IPR050763">
    <property type="entry name" value="ABC_transporter_ATP-binding"/>
</dbReference>
<dbReference type="AlphaFoldDB" id="A0A840PFL1"/>
<dbReference type="GO" id="GO:0005886">
    <property type="term" value="C:plasma membrane"/>
    <property type="evidence" value="ECO:0007669"/>
    <property type="project" value="UniProtKB-SubCell"/>
</dbReference>
<dbReference type="PROSITE" id="PS00211">
    <property type="entry name" value="ABC_TRANSPORTER_1"/>
    <property type="match status" value="1"/>
</dbReference>
<gene>
    <name evidence="7" type="ORF">HNP84_007532</name>
</gene>
<sequence>MMEDAESGAAVSLRGLRRSFGDVRAVDGVDLLVAPGELVALLGPNGAGKTSTMEILLGLSAPDEGEARLFGRPPRRAAAQGLVGAMLQSGGFLHEMTGREIVQIMAAQYPRPLKVDEALRRAGVAKEARLRYGGLSGGQRQRIRFAAALVCDPDLLVLDEPTVAMDVQGRQDFWAAMREYATGGRTVLFATHYLAEAQDFADRVVLMRHGRIVADGSVAEICARVEGRTIRAVLDDADPAWLRGLPGVSAASVHGERVELHCQDSDRALRALLQRPARDVEVSAMTLEDAFVALTGDSGPRGSAGGHTVVTAAKEV</sequence>
<comment type="caution">
    <text evidence="7">The sequence shown here is derived from an EMBL/GenBank/DDBJ whole genome shotgun (WGS) entry which is preliminary data.</text>
</comment>
<keyword evidence="2" id="KW-0813">Transport</keyword>
<name>A0A840PFL1_9ACTN</name>
<accession>A0A840PFL1</accession>